<dbReference type="AlphaFoldDB" id="A0A9D4E3U8"/>
<dbReference type="Proteomes" id="UP000828390">
    <property type="component" value="Unassembled WGS sequence"/>
</dbReference>
<sequence>MFCSPGHIQVRRVTLGYQLHKLWWRLTRQGHDGENLWPLQNVNTCRAPFGRTRCTLTSRRLPIGLNYVLRDILPGPFRTNKSYPPDETLCTLTSPRLPIWLNYVLRDILPGPFRTNKMHADQPSTAYRAELDRTYYATFCLASFGRTRCTLTSPYYATFCVAPFGRTRCTLISRRLPIGLNYFRPGLLIRIGCTLTSRRLPIGLKRPLSDKQELSPGSDLVHTELPLAACRADLISALCFGLR</sequence>
<proteinExistence type="predicted"/>
<name>A0A9D4E3U8_DREPO</name>
<accession>A0A9D4E3U8</accession>
<gene>
    <name evidence="1" type="ORF">DPMN_174696</name>
</gene>
<evidence type="ECO:0000313" key="1">
    <source>
        <dbReference type="EMBL" id="KAH3773337.1"/>
    </source>
</evidence>
<evidence type="ECO:0000313" key="2">
    <source>
        <dbReference type="Proteomes" id="UP000828390"/>
    </source>
</evidence>
<organism evidence="1 2">
    <name type="scientific">Dreissena polymorpha</name>
    <name type="common">Zebra mussel</name>
    <name type="synonym">Mytilus polymorpha</name>
    <dbReference type="NCBI Taxonomy" id="45954"/>
    <lineage>
        <taxon>Eukaryota</taxon>
        <taxon>Metazoa</taxon>
        <taxon>Spiralia</taxon>
        <taxon>Lophotrochozoa</taxon>
        <taxon>Mollusca</taxon>
        <taxon>Bivalvia</taxon>
        <taxon>Autobranchia</taxon>
        <taxon>Heteroconchia</taxon>
        <taxon>Euheterodonta</taxon>
        <taxon>Imparidentia</taxon>
        <taxon>Neoheterodontei</taxon>
        <taxon>Myida</taxon>
        <taxon>Dreissenoidea</taxon>
        <taxon>Dreissenidae</taxon>
        <taxon>Dreissena</taxon>
    </lineage>
</organism>
<dbReference type="EMBL" id="JAIWYP010000009">
    <property type="protein sequence ID" value="KAH3773337.1"/>
    <property type="molecule type" value="Genomic_DNA"/>
</dbReference>
<comment type="caution">
    <text evidence="1">The sequence shown here is derived from an EMBL/GenBank/DDBJ whole genome shotgun (WGS) entry which is preliminary data.</text>
</comment>
<reference evidence="1" key="1">
    <citation type="journal article" date="2019" name="bioRxiv">
        <title>The Genome of the Zebra Mussel, Dreissena polymorpha: A Resource for Invasive Species Research.</title>
        <authorList>
            <person name="McCartney M.A."/>
            <person name="Auch B."/>
            <person name="Kono T."/>
            <person name="Mallez S."/>
            <person name="Zhang Y."/>
            <person name="Obille A."/>
            <person name="Becker A."/>
            <person name="Abrahante J.E."/>
            <person name="Garbe J."/>
            <person name="Badalamenti J.P."/>
            <person name="Herman A."/>
            <person name="Mangelson H."/>
            <person name="Liachko I."/>
            <person name="Sullivan S."/>
            <person name="Sone E.D."/>
            <person name="Koren S."/>
            <person name="Silverstein K.A.T."/>
            <person name="Beckman K.B."/>
            <person name="Gohl D.M."/>
        </authorList>
    </citation>
    <scope>NUCLEOTIDE SEQUENCE</scope>
    <source>
        <strain evidence="1">Duluth1</strain>
        <tissue evidence="1">Whole animal</tissue>
    </source>
</reference>
<protein>
    <submittedName>
        <fullName evidence="1">Uncharacterized protein</fullName>
    </submittedName>
</protein>
<keyword evidence="2" id="KW-1185">Reference proteome</keyword>
<reference evidence="1" key="2">
    <citation type="submission" date="2020-11" db="EMBL/GenBank/DDBJ databases">
        <authorList>
            <person name="McCartney M.A."/>
            <person name="Auch B."/>
            <person name="Kono T."/>
            <person name="Mallez S."/>
            <person name="Becker A."/>
            <person name="Gohl D.M."/>
            <person name="Silverstein K.A.T."/>
            <person name="Koren S."/>
            <person name="Bechman K.B."/>
            <person name="Herman A."/>
            <person name="Abrahante J.E."/>
            <person name="Garbe J."/>
        </authorList>
    </citation>
    <scope>NUCLEOTIDE SEQUENCE</scope>
    <source>
        <strain evidence="1">Duluth1</strain>
        <tissue evidence="1">Whole animal</tissue>
    </source>
</reference>